<evidence type="ECO:0000313" key="1">
    <source>
        <dbReference type="EMBL" id="MCS7482725.1"/>
    </source>
</evidence>
<accession>A0A9X2VTR7</accession>
<comment type="caution">
    <text evidence="1">The sequence shown here is derived from an EMBL/GenBank/DDBJ whole genome shotgun (WGS) entry which is preliminary data.</text>
</comment>
<proteinExistence type="predicted"/>
<sequence length="137" mass="15427">MTDRKVLDRLDHVGRMLADPRGLDGVRVRCGAWLLRTTLERAVVTLVCADDEHATRSMHALLLRLPKHVGDDVAADTTQLWHVLCRAAHHHDYEIAPTVDELRGWHEDTRWLSGALLAAQPTLLPLPRVESASRRHG</sequence>
<reference evidence="1" key="1">
    <citation type="submission" date="2022-08" db="EMBL/GenBank/DDBJ databases">
        <authorList>
            <person name="Tistechok S."/>
            <person name="Samborskyy M."/>
            <person name="Roman I."/>
        </authorList>
    </citation>
    <scope>NUCLEOTIDE SEQUENCE</scope>
    <source>
        <strain evidence="1">DSM 103496</strain>
    </source>
</reference>
<dbReference type="RefSeq" id="WP_259628191.1">
    <property type="nucleotide sequence ID" value="NZ_JANYMP010000026.1"/>
</dbReference>
<protein>
    <submittedName>
        <fullName evidence="1">Uncharacterized protein</fullName>
    </submittedName>
</protein>
<organism evidence="1 2">
    <name type="scientific">Umezawaea endophytica</name>
    <dbReference type="NCBI Taxonomy" id="1654476"/>
    <lineage>
        <taxon>Bacteria</taxon>
        <taxon>Bacillati</taxon>
        <taxon>Actinomycetota</taxon>
        <taxon>Actinomycetes</taxon>
        <taxon>Pseudonocardiales</taxon>
        <taxon>Pseudonocardiaceae</taxon>
        <taxon>Umezawaea</taxon>
    </lineage>
</organism>
<dbReference type="Proteomes" id="UP001141259">
    <property type="component" value="Unassembled WGS sequence"/>
</dbReference>
<keyword evidence="2" id="KW-1185">Reference proteome</keyword>
<evidence type="ECO:0000313" key="2">
    <source>
        <dbReference type="Proteomes" id="UP001141259"/>
    </source>
</evidence>
<name>A0A9X2VTR7_9PSEU</name>
<dbReference type="AlphaFoldDB" id="A0A9X2VTR7"/>
<gene>
    <name evidence="1" type="ORF">NZH93_38265</name>
</gene>
<dbReference type="EMBL" id="JANYMP010000026">
    <property type="protein sequence ID" value="MCS7482725.1"/>
    <property type="molecule type" value="Genomic_DNA"/>
</dbReference>